<sequence length="151" mass="16928">MSYSVDLQYEVPRSGLPDAQAFQLWTHTTLQGRRLRAEVCIRLVSAAESQELNRTWRGKDYPTNVLSFPFEAPPGIPIDSIGDLVICAEVVKQEALEQGKQELDHWAHLVIHGLLHLIGFDHINDAEAEEMEALEISLLARLGIPNPYESA</sequence>
<dbReference type="InterPro" id="IPR020549">
    <property type="entry name" value="YbeY_CS"/>
</dbReference>
<feature type="binding site" evidence="8">
    <location>
        <position position="116"/>
    </location>
    <ligand>
        <name>Zn(2+)</name>
        <dbReference type="ChEBI" id="CHEBI:29105"/>
        <note>catalytic</note>
    </ligand>
</feature>
<comment type="similarity">
    <text evidence="1 8">Belongs to the endoribonuclease YbeY family.</text>
</comment>
<dbReference type="Pfam" id="PF02130">
    <property type="entry name" value="YbeY"/>
    <property type="match status" value="1"/>
</dbReference>
<keyword evidence="6 8" id="KW-0378">Hydrolase</keyword>
<dbReference type="PANTHER" id="PTHR46986">
    <property type="entry name" value="ENDORIBONUCLEASE YBEY, CHLOROPLASTIC"/>
    <property type="match status" value="1"/>
</dbReference>
<keyword evidence="3 8" id="KW-0540">Nuclease</keyword>
<keyword evidence="5 8" id="KW-0255">Endonuclease</keyword>
<evidence type="ECO:0000256" key="3">
    <source>
        <dbReference type="ARBA" id="ARBA00022722"/>
    </source>
</evidence>
<dbReference type="Gene3D" id="3.40.390.30">
    <property type="entry name" value="Metalloproteases ('zincins'), catalytic domain"/>
    <property type="match status" value="1"/>
</dbReference>
<dbReference type="PANTHER" id="PTHR46986:SF1">
    <property type="entry name" value="ENDORIBONUCLEASE YBEY, CHLOROPLASTIC"/>
    <property type="match status" value="1"/>
</dbReference>
<dbReference type="Proteomes" id="UP000325302">
    <property type="component" value="Unassembled WGS sequence"/>
</dbReference>
<evidence type="ECO:0000256" key="8">
    <source>
        <dbReference type="HAMAP-Rule" id="MF_00009"/>
    </source>
</evidence>
<dbReference type="PROSITE" id="PS01306">
    <property type="entry name" value="UPF0054"/>
    <property type="match status" value="1"/>
</dbReference>
<comment type="caution">
    <text evidence="9">The sequence shown here is derived from an EMBL/GenBank/DDBJ whole genome shotgun (WGS) entry which is preliminary data.</text>
</comment>
<name>A0A5A9W253_9GAMM</name>
<feature type="binding site" evidence="8">
    <location>
        <position position="112"/>
    </location>
    <ligand>
        <name>Zn(2+)</name>
        <dbReference type="ChEBI" id="CHEBI:29105"/>
        <note>catalytic</note>
    </ligand>
</feature>
<dbReference type="EC" id="3.1.-.-" evidence="8"/>
<evidence type="ECO:0000313" key="9">
    <source>
        <dbReference type="EMBL" id="KAA0874633.1"/>
    </source>
</evidence>
<evidence type="ECO:0000256" key="7">
    <source>
        <dbReference type="ARBA" id="ARBA00022833"/>
    </source>
</evidence>
<dbReference type="InterPro" id="IPR002036">
    <property type="entry name" value="YbeY"/>
</dbReference>
<dbReference type="HAMAP" id="MF_00009">
    <property type="entry name" value="Endoribonucl_YbeY"/>
    <property type="match status" value="1"/>
</dbReference>
<keyword evidence="4 8" id="KW-0479">Metal-binding</keyword>
<comment type="function">
    <text evidence="8">Single strand-specific metallo-endoribonuclease involved in late-stage 70S ribosome quality control and in maturation of the 3' terminus of the 16S rRNA.</text>
</comment>
<keyword evidence="2 8" id="KW-0690">Ribosome biogenesis</keyword>
<dbReference type="GO" id="GO:0004521">
    <property type="term" value="F:RNA endonuclease activity"/>
    <property type="evidence" value="ECO:0007669"/>
    <property type="project" value="UniProtKB-UniRule"/>
</dbReference>
<dbReference type="InterPro" id="IPR023091">
    <property type="entry name" value="MetalPrtase_cat_dom_sf_prd"/>
</dbReference>
<dbReference type="RefSeq" id="WP_149390814.1">
    <property type="nucleotide sequence ID" value="NZ_SMRS01000005.1"/>
</dbReference>
<keyword evidence="8" id="KW-0963">Cytoplasm</keyword>
<comment type="cofactor">
    <cofactor evidence="8">
        <name>Zn(2+)</name>
        <dbReference type="ChEBI" id="CHEBI:29105"/>
    </cofactor>
    <text evidence="8">Binds 1 zinc ion.</text>
</comment>
<evidence type="ECO:0000256" key="5">
    <source>
        <dbReference type="ARBA" id="ARBA00022759"/>
    </source>
</evidence>
<proteinExistence type="inferred from homology"/>
<dbReference type="GO" id="GO:0005737">
    <property type="term" value="C:cytoplasm"/>
    <property type="evidence" value="ECO:0007669"/>
    <property type="project" value="UniProtKB-SubCell"/>
</dbReference>
<dbReference type="SUPFAM" id="SSF55486">
    <property type="entry name" value="Metalloproteases ('zincins'), catalytic domain"/>
    <property type="match status" value="1"/>
</dbReference>
<dbReference type="GO" id="GO:0004222">
    <property type="term" value="F:metalloendopeptidase activity"/>
    <property type="evidence" value="ECO:0007669"/>
    <property type="project" value="InterPro"/>
</dbReference>
<evidence type="ECO:0000256" key="4">
    <source>
        <dbReference type="ARBA" id="ARBA00022723"/>
    </source>
</evidence>
<dbReference type="GO" id="GO:0006364">
    <property type="term" value="P:rRNA processing"/>
    <property type="evidence" value="ECO:0007669"/>
    <property type="project" value="UniProtKB-UniRule"/>
</dbReference>
<evidence type="ECO:0000313" key="10">
    <source>
        <dbReference type="Proteomes" id="UP000325302"/>
    </source>
</evidence>
<feature type="binding site" evidence="8">
    <location>
        <position position="122"/>
    </location>
    <ligand>
        <name>Zn(2+)</name>
        <dbReference type="ChEBI" id="CHEBI:29105"/>
        <note>catalytic</note>
    </ligand>
</feature>
<dbReference type="GO" id="GO:0008270">
    <property type="term" value="F:zinc ion binding"/>
    <property type="evidence" value="ECO:0007669"/>
    <property type="project" value="UniProtKB-UniRule"/>
</dbReference>
<comment type="subcellular location">
    <subcellularLocation>
        <location evidence="8">Cytoplasm</location>
    </subcellularLocation>
</comment>
<organism evidence="9 10">
    <name type="scientific">Nitrincola tapanii</name>
    <dbReference type="NCBI Taxonomy" id="1708751"/>
    <lineage>
        <taxon>Bacteria</taxon>
        <taxon>Pseudomonadati</taxon>
        <taxon>Pseudomonadota</taxon>
        <taxon>Gammaproteobacteria</taxon>
        <taxon>Oceanospirillales</taxon>
        <taxon>Oceanospirillaceae</taxon>
        <taxon>Nitrincola</taxon>
    </lineage>
</organism>
<reference evidence="9 10" key="1">
    <citation type="submission" date="2019-03" db="EMBL/GenBank/DDBJ databases">
        <title>Nitrincola sp. nov. isolated from an Indian soda lake.</title>
        <authorList>
            <person name="Joshi A."/>
            <person name="Thite S.V."/>
            <person name="Joseph N."/>
            <person name="Dhotre D."/>
            <person name="Moorthy M."/>
            <person name="Shouche Y.S."/>
        </authorList>
    </citation>
    <scope>NUCLEOTIDE SEQUENCE [LARGE SCALE GENOMIC DNA]</scope>
    <source>
        <strain evidence="9 10">MEB193</strain>
    </source>
</reference>
<gene>
    <name evidence="8 9" type="primary">ybeY</name>
    <name evidence="9" type="ORF">E1H14_07330</name>
</gene>
<protein>
    <recommendedName>
        <fullName evidence="8">Endoribonuclease YbeY</fullName>
        <ecNumber evidence="8">3.1.-.-</ecNumber>
    </recommendedName>
</protein>
<dbReference type="AlphaFoldDB" id="A0A5A9W253"/>
<evidence type="ECO:0000256" key="2">
    <source>
        <dbReference type="ARBA" id="ARBA00022517"/>
    </source>
</evidence>
<keyword evidence="10" id="KW-1185">Reference proteome</keyword>
<dbReference type="OrthoDB" id="9807740at2"/>
<evidence type="ECO:0000256" key="6">
    <source>
        <dbReference type="ARBA" id="ARBA00022801"/>
    </source>
</evidence>
<accession>A0A5A9W253</accession>
<keyword evidence="8" id="KW-0698">rRNA processing</keyword>
<evidence type="ECO:0000256" key="1">
    <source>
        <dbReference type="ARBA" id="ARBA00010875"/>
    </source>
</evidence>
<keyword evidence="7 8" id="KW-0862">Zinc</keyword>
<dbReference type="EMBL" id="SMRS01000005">
    <property type="protein sequence ID" value="KAA0874633.1"/>
    <property type="molecule type" value="Genomic_DNA"/>
</dbReference>
<dbReference type="NCBIfam" id="TIGR00043">
    <property type="entry name" value="rRNA maturation RNase YbeY"/>
    <property type="match status" value="1"/>
</dbReference>